<feature type="repeat" description="WD" evidence="3">
    <location>
        <begin position="240"/>
        <end position="281"/>
    </location>
</feature>
<evidence type="ECO:0000256" key="3">
    <source>
        <dbReference type="PROSITE-ProRule" id="PRU00221"/>
    </source>
</evidence>
<dbReference type="PANTHER" id="PTHR22847:SF637">
    <property type="entry name" value="WD REPEAT DOMAIN 5B"/>
    <property type="match status" value="1"/>
</dbReference>
<dbReference type="InterPro" id="IPR019775">
    <property type="entry name" value="WD40_repeat_CS"/>
</dbReference>
<dbReference type="InterPro" id="IPR020472">
    <property type="entry name" value="WD40_PAC1"/>
</dbReference>
<feature type="repeat" description="WD" evidence="3">
    <location>
        <begin position="156"/>
        <end position="197"/>
    </location>
</feature>
<dbReference type="Gene3D" id="2.130.10.10">
    <property type="entry name" value="YVTN repeat-like/Quinoprotein amine dehydrogenase"/>
    <property type="match status" value="3"/>
</dbReference>
<name>A0A0C3AVI9_PILCF</name>
<evidence type="ECO:0000256" key="1">
    <source>
        <dbReference type="ARBA" id="ARBA00022574"/>
    </source>
</evidence>
<reference evidence="6" key="2">
    <citation type="submission" date="2015-01" db="EMBL/GenBank/DDBJ databases">
        <title>Evolutionary Origins and Diversification of the Mycorrhizal Mutualists.</title>
        <authorList>
            <consortium name="DOE Joint Genome Institute"/>
            <consortium name="Mycorrhizal Genomics Consortium"/>
            <person name="Kohler A."/>
            <person name="Kuo A."/>
            <person name="Nagy L.G."/>
            <person name="Floudas D."/>
            <person name="Copeland A."/>
            <person name="Barry K.W."/>
            <person name="Cichocki N."/>
            <person name="Veneault-Fourrey C."/>
            <person name="LaButti K."/>
            <person name="Lindquist E.A."/>
            <person name="Lipzen A."/>
            <person name="Lundell T."/>
            <person name="Morin E."/>
            <person name="Murat C."/>
            <person name="Riley R."/>
            <person name="Ohm R."/>
            <person name="Sun H."/>
            <person name="Tunlid A."/>
            <person name="Henrissat B."/>
            <person name="Grigoriev I.V."/>
            <person name="Hibbett D.S."/>
            <person name="Martin F."/>
        </authorList>
    </citation>
    <scope>NUCLEOTIDE SEQUENCE [LARGE SCALE GENOMIC DNA]</scope>
    <source>
        <strain evidence="6">F 1598</strain>
    </source>
</reference>
<proteinExistence type="predicted"/>
<keyword evidence="1 3" id="KW-0853">WD repeat</keyword>
<evidence type="ECO:0000313" key="5">
    <source>
        <dbReference type="EMBL" id="KIM77998.1"/>
    </source>
</evidence>
<dbReference type="OrthoDB" id="17410at2759"/>
<dbReference type="PRINTS" id="PR00320">
    <property type="entry name" value="GPROTEINBRPT"/>
</dbReference>
<feature type="region of interest" description="Disordered" evidence="4">
    <location>
        <begin position="191"/>
        <end position="217"/>
    </location>
</feature>
<dbReference type="Pfam" id="PF00400">
    <property type="entry name" value="WD40"/>
    <property type="match status" value="5"/>
</dbReference>
<feature type="repeat" description="WD" evidence="3">
    <location>
        <begin position="21"/>
        <end position="43"/>
    </location>
</feature>
<protein>
    <submittedName>
        <fullName evidence="5">Uncharacterized protein</fullName>
    </submittedName>
</protein>
<dbReference type="InterPro" id="IPR015943">
    <property type="entry name" value="WD40/YVTN_repeat-like_dom_sf"/>
</dbReference>
<dbReference type="PROSITE" id="PS00678">
    <property type="entry name" value="WD_REPEATS_1"/>
    <property type="match status" value="2"/>
</dbReference>
<feature type="repeat" description="WD" evidence="3">
    <location>
        <begin position="45"/>
        <end position="74"/>
    </location>
</feature>
<evidence type="ECO:0000256" key="4">
    <source>
        <dbReference type="SAM" id="MobiDB-lite"/>
    </source>
</evidence>
<dbReference type="HOGENOM" id="CLU_880322_0_0_1"/>
<dbReference type="EMBL" id="KN833020">
    <property type="protein sequence ID" value="KIM77998.1"/>
    <property type="molecule type" value="Genomic_DNA"/>
</dbReference>
<dbReference type="STRING" id="765440.A0A0C3AVI9"/>
<evidence type="ECO:0000313" key="6">
    <source>
        <dbReference type="Proteomes" id="UP000054166"/>
    </source>
</evidence>
<accession>A0A0C3AVI9</accession>
<dbReference type="Proteomes" id="UP000054166">
    <property type="component" value="Unassembled WGS sequence"/>
</dbReference>
<reference evidence="5 6" key="1">
    <citation type="submission" date="2014-04" db="EMBL/GenBank/DDBJ databases">
        <authorList>
            <consortium name="DOE Joint Genome Institute"/>
            <person name="Kuo A."/>
            <person name="Tarkka M."/>
            <person name="Buscot F."/>
            <person name="Kohler A."/>
            <person name="Nagy L.G."/>
            <person name="Floudas D."/>
            <person name="Copeland A."/>
            <person name="Barry K.W."/>
            <person name="Cichocki N."/>
            <person name="Veneault-Fourrey C."/>
            <person name="LaButti K."/>
            <person name="Lindquist E.A."/>
            <person name="Lipzen A."/>
            <person name="Lundell T."/>
            <person name="Morin E."/>
            <person name="Murat C."/>
            <person name="Sun H."/>
            <person name="Tunlid A."/>
            <person name="Henrissat B."/>
            <person name="Grigoriev I.V."/>
            <person name="Hibbett D.S."/>
            <person name="Martin F."/>
            <person name="Nordberg H.P."/>
            <person name="Cantor M.N."/>
            <person name="Hua S.X."/>
        </authorList>
    </citation>
    <scope>NUCLEOTIDE SEQUENCE [LARGE SCALE GENOMIC DNA]</scope>
    <source>
        <strain evidence="5 6">F 1598</strain>
    </source>
</reference>
<dbReference type="SUPFAM" id="SSF50998">
    <property type="entry name" value="Quinoprotein alcohol dehydrogenase-like"/>
    <property type="match status" value="1"/>
</dbReference>
<dbReference type="InterPro" id="IPR011047">
    <property type="entry name" value="Quinoprotein_ADH-like_sf"/>
</dbReference>
<feature type="repeat" description="WD" evidence="3">
    <location>
        <begin position="210"/>
        <end position="239"/>
    </location>
</feature>
<dbReference type="PROSITE" id="PS50294">
    <property type="entry name" value="WD_REPEATS_REGION"/>
    <property type="match status" value="2"/>
</dbReference>
<dbReference type="GO" id="GO:1990234">
    <property type="term" value="C:transferase complex"/>
    <property type="evidence" value="ECO:0007669"/>
    <property type="project" value="UniProtKB-ARBA"/>
</dbReference>
<dbReference type="CDD" id="cd00200">
    <property type="entry name" value="WD40"/>
    <property type="match status" value="1"/>
</dbReference>
<dbReference type="InterPro" id="IPR001680">
    <property type="entry name" value="WD40_rpt"/>
</dbReference>
<sequence>MVFGSSLNKAISPRILSRPCIVSGSGDEAVRIWDAVSGTEVAEPLRGHDAGLRSVAFSPDGSRIVFGSEGKTVRTCPELKLVPYFVGMTARLLSVALSPDGARIVSGFSRRLCAEGITIKLVQSYSPDGARIISGSDDSTVSVLDAVPGSEVDFSLRGHSPFLYSVAFSPDGTRIVSASADTTMRILDAASGTEVAESDQDAKDSQQSHFPPDGTRIVTGSENNTLSVWDVVSGTEEIIIQRHKDTITSVAFSPDGTRVVSGSDDNTVCIWDIVSGTALMSIVAFPRARMQRRIGHVLVGWYFHWLYKANRSVGSR</sequence>
<dbReference type="PROSITE" id="PS50082">
    <property type="entry name" value="WD_REPEATS_2"/>
    <property type="match status" value="5"/>
</dbReference>
<organism evidence="5 6">
    <name type="scientific">Piloderma croceum (strain F 1598)</name>
    <dbReference type="NCBI Taxonomy" id="765440"/>
    <lineage>
        <taxon>Eukaryota</taxon>
        <taxon>Fungi</taxon>
        <taxon>Dikarya</taxon>
        <taxon>Basidiomycota</taxon>
        <taxon>Agaricomycotina</taxon>
        <taxon>Agaricomycetes</taxon>
        <taxon>Agaricomycetidae</taxon>
        <taxon>Atheliales</taxon>
        <taxon>Atheliaceae</taxon>
        <taxon>Piloderma</taxon>
    </lineage>
</organism>
<dbReference type="AlphaFoldDB" id="A0A0C3AVI9"/>
<dbReference type="InParanoid" id="A0A0C3AVI9"/>
<keyword evidence="2" id="KW-0677">Repeat</keyword>
<gene>
    <name evidence="5" type="ORF">PILCRDRAFT_11654</name>
</gene>
<dbReference type="PANTHER" id="PTHR22847">
    <property type="entry name" value="WD40 REPEAT PROTEIN"/>
    <property type="match status" value="1"/>
</dbReference>
<evidence type="ECO:0000256" key="2">
    <source>
        <dbReference type="ARBA" id="ARBA00022737"/>
    </source>
</evidence>
<keyword evidence="6" id="KW-1185">Reference proteome</keyword>
<dbReference type="SMART" id="SM00320">
    <property type="entry name" value="WD40"/>
    <property type="match status" value="5"/>
</dbReference>